<keyword evidence="2" id="KW-0378">Hydrolase</keyword>
<sequence>MVMEDNASSSGLASASKTSALDTPLHAIGFELEEMTPERVTGRLPITDKCCQGFKVLHGGVSAMIAEGISSLGAFMASGYQRIAGIQLSINHLRPAALGDLVYAEATPTSIGKVIQVWEVRLWKIDSSKSENRSLVATSKVTLVCNLPVPPKFTMAESLRKLAKL</sequence>
<proteinExistence type="inferred from homology"/>
<dbReference type="GO" id="GO:0061522">
    <property type="term" value="F:1,4-dihydroxy-2-naphthoyl-CoA thioesterase activity"/>
    <property type="evidence" value="ECO:0007669"/>
    <property type="project" value="TreeGrafter"/>
</dbReference>
<dbReference type="EMBL" id="JARAOO010000009">
    <property type="protein sequence ID" value="KAJ7955347.1"/>
    <property type="molecule type" value="Genomic_DNA"/>
</dbReference>
<dbReference type="Proteomes" id="UP001163823">
    <property type="component" value="Chromosome 9"/>
</dbReference>
<dbReference type="AlphaFoldDB" id="A0AAD7PHK0"/>
<evidence type="ECO:0000256" key="3">
    <source>
        <dbReference type="ARBA" id="ARBA00023140"/>
    </source>
</evidence>
<comment type="subcellular location">
    <subcellularLocation>
        <location evidence="1">Peroxisome</location>
    </subcellularLocation>
</comment>
<accession>A0AAD7PHK0</accession>
<comment type="pathway">
    <text evidence="4">Cofactor biosynthesis; phylloquinone biosynthesis.</text>
</comment>
<dbReference type="PANTHER" id="PTHR43240">
    <property type="entry name" value="1,4-DIHYDROXY-2-NAPHTHOYL-COA THIOESTERASE 1"/>
    <property type="match status" value="1"/>
</dbReference>
<evidence type="ECO:0000256" key="5">
    <source>
        <dbReference type="ARBA" id="ARBA00060586"/>
    </source>
</evidence>
<dbReference type="PANTHER" id="PTHR43240:SF5">
    <property type="entry name" value="1,4-DIHYDROXY-2-NAPHTHOYL-COA THIOESTERASE 1"/>
    <property type="match status" value="1"/>
</dbReference>
<dbReference type="NCBIfam" id="TIGR00369">
    <property type="entry name" value="unchar_dom_1"/>
    <property type="match status" value="1"/>
</dbReference>
<dbReference type="CDD" id="cd03443">
    <property type="entry name" value="PaaI_thioesterase"/>
    <property type="match status" value="1"/>
</dbReference>
<evidence type="ECO:0000256" key="2">
    <source>
        <dbReference type="ARBA" id="ARBA00022801"/>
    </source>
</evidence>
<evidence type="ECO:0000313" key="9">
    <source>
        <dbReference type="EMBL" id="KAJ7955347.1"/>
    </source>
</evidence>
<dbReference type="KEGG" id="qsa:O6P43_021954"/>
<evidence type="ECO:0000256" key="1">
    <source>
        <dbReference type="ARBA" id="ARBA00004275"/>
    </source>
</evidence>
<dbReference type="InterPro" id="IPR003736">
    <property type="entry name" value="PAAI_dom"/>
</dbReference>
<feature type="domain" description="Thioesterase" evidence="8">
    <location>
        <begin position="55"/>
        <end position="127"/>
    </location>
</feature>
<dbReference type="InterPro" id="IPR006683">
    <property type="entry name" value="Thioestr_dom"/>
</dbReference>
<comment type="similarity">
    <text evidence="6">Belongs to the 4-hydroxybenzoyl-CoA thioesterase family. DHNA-CoA hydrolase subfamily.</text>
</comment>
<name>A0AAD7PHK0_QUISA</name>
<reference evidence="9" key="1">
    <citation type="journal article" date="2023" name="Science">
        <title>Elucidation of the pathway for biosynthesis of saponin adjuvants from the soapbark tree.</title>
        <authorList>
            <person name="Reed J."/>
            <person name="Orme A."/>
            <person name="El-Demerdash A."/>
            <person name="Owen C."/>
            <person name="Martin L.B.B."/>
            <person name="Misra R.C."/>
            <person name="Kikuchi S."/>
            <person name="Rejzek M."/>
            <person name="Martin A.C."/>
            <person name="Harkess A."/>
            <person name="Leebens-Mack J."/>
            <person name="Louveau T."/>
            <person name="Stephenson M.J."/>
            <person name="Osbourn A."/>
        </authorList>
    </citation>
    <scope>NUCLEOTIDE SEQUENCE</scope>
    <source>
        <strain evidence="9">S10</strain>
    </source>
</reference>
<keyword evidence="3" id="KW-0576">Peroxisome</keyword>
<evidence type="ECO:0000256" key="6">
    <source>
        <dbReference type="ARBA" id="ARBA00061187"/>
    </source>
</evidence>
<evidence type="ECO:0000256" key="4">
    <source>
        <dbReference type="ARBA" id="ARBA00060572"/>
    </source>
</evidence>
<evidence type="ECO:0000259" key="8">
    <source>
        <dbReference type="Pfam" id="PF03061"/>
    </source>
</evidence>
<dbReference type="GO" id="GO:0042372">
    <property type="term" value="P:phylloquinone biosynthetic process"/>
    <property type="evidence" value="ECO:0007669"/>
    <property type="project" value="TreeGrafter"/>
</dbReference>
<organism evidence="9 10">
    <name type="scientific">Quillaja saponaria</name>
    <name type="common">Soap bark tree</name>
    <dbReference type="NCBI Taxonomy" id="32244"/>
    <lineage>
        <taxon>Eukaryota</taxon>
        <taxon>Viridiplantae</taxon>
        <taxon>Streptophyta</taxon>
        <taxon>Embryophyta</taxon>
        <taxon>Tracheophyta</taxon>
        <taxon>Spermatophyta</taxon>
        <taxon>Magnoliopsida</taxon>
        <taxon>eudicotyledons</taxon>
        <taxon>Gunneridae</taxon>
        <taxon>Pentapetalae</taxon>
        <taxon>rosids</taxon>
        <taxon>fabids</taxon>
        <taxon>Fabales</taxon>
        <taxon>Quillajaceae</taxon>
        <taxon>Quillaja</taxon>
    </lineage>
</organism>
<comment type="subunit">
    <text evidence="7">Homotetramers.</text>
</comment>
<comment type="caution">
    <text evidence="9">The sequence shown here is derived from an EMBL/GenBank/DDBJ whole genome shotgun (WGS) entry which is preliminary data.</text>
</comment>
<gene>
    <name evidence="9" type="ORF">O6P43_021954</name>
</gene>
<dbReference type="Pfam" id="PF03061">
    <property type="entry name" value="4HBT"/>
    <property type="match status" value="1"/>
</dbReference>
<evidence type="ECO:0000256" key="7">
    <source>
        <dbReference type="ARBA" id="ARBA00066058"/>
    </source>
</evidence>
<protein>
    <submittedName>
        <fullName evidence="9">1,4-dihydroxy-2-naphthoyl-CoA thioesterase 1-like</fullName>
    </submittedName>
</protein>
<dbReference type="Gene3D" id="3.10.129.10">
    <property type="entry name" value="Hotdog Thioesterase"/>
    <property type="match status" value="1"/>
</dbReference>
<dbReference type="GO" id="GO:0005777">
    <property type="term" value="C:peroxisome"/>
    <property type="evidence" value="ECO:0007669"/>
    <property type="project" value="UniProtKB-SubCell"/>
</dbReference>
<dbReference type="SUPFAM" id="SSF54637">
    <property type="entry name" value="Thioesterase/thiol ester dehydrase-isomerase"/>
    <property type="match status" value="1"/>
</dbReference>
<keyword evidence="10" id="KW-1185">Reference proteome</keyword>
<dbReference type="InterPro" id="IPR029069">
    <property type="entry name" value="HotDog_dom_sf"/>
</dbReference>
<comment type="pathway">
    <text evidence="5">Quinol/quinone metabolism; 1,4-dihydroxy-2-naphthoate biosynthesis; 1,4-dihydroxy-2-naphthoate from chorismate: step 7/7.</text>
</comment>
<dbReference type="FunFam" id="3.10.129.10:FF:000048">
    <property type="entry name" value="14-dihydroxy-2-naphthoyl-CoA thioesterase 1"/>
    <property type="match status" value="1"/>
</dbReference>
<evidence type="ECO:0000313" key="10">
    <source>
        <dbReference type="Proteomes" id="UP001163823"/>
    </source>
</evidence>